<evidence type="ECO:0000313" key="2">
    <source>
        <dbReference type="Proteomes" id="UP001055811"/>
    </source>
</evidence>
<protein>
    <submittedName>
        <fullName evidence="1">Uncharacterized protein</fullName>
    </submittedName>
</protein>
<dbReference type="EMBL" id="CM042010">
    <property type="protein sequence ID" value="KAI3779468.1"/>
    <property type="molecule type" value="Genomic_DNA"/>
</dbReference>
<name>A0ACB9G7N7_CICIN</name>
<reference evidence="2" key="1">
    <citation type="journal article" date="2022" name="Mol. Ecol. Resour.">
        <title>The genomes of chicory, endive, great burdock and yacon provide insights into Asteraceae palaeo-polyploidization history and plant inulin production.</title>
        <authorList>
            <person name="Fan W."/>
            <person name="Wang S."/>
            <person name="Wang H."/>
            <person name="Wang A."/>
            <person name="Jiang F."/>
            <person name="Liu H."/>
            <person name="Zhao H."/>
            <person name="Xu D."/>
            <person name="Zhang Y."/>
        </authorList>
    </citation>
    <scope>NUCLEOTIDE SEQUENCE [LARGE SCALE GENOMIC DNA]</scope>
    <source>
        <strain evidence="2">cv. Punajuju</strain>
    </source>
</reference>
<accession>A0ACB9G7N7</accession>
<keyword evidence="2" id="KW-1185">Reference proteome</keyword>
<evidence type="ECO:0000313" key="1">
    <source>
        <dbReference type="EMBL" id="KAI3779468.1"/>
    </source>
</evidence>
<dbReference type="Proteomes" id="UP001055811">
    <property type="component" value="Linkage Group LG02"/>
</dbReference>
<organism evidence="1 2">
    <name type="scientific">Cichorium intybus</name>
    <name type="common">Chicory</name>
    <dbReference type="NCBI Taxonomy" id="13427"/>
    <lineage>
        <taxon>Eukaryota</taxon>
        <taxon>Viridiplantae</taxon>
        <taxon>Streptophyta</taxon>
        <taxon>Embryophyta</taxon>
        <taxon>Tracheophyta</taxon>
        <taxon>Spermatophyta</taxon>
        <taxon>Magnoliopsida</taxon>
        <taxon>eudicotyledons</taxon>
        <taxon>Gunneridae</taxon>
        <taxon>Pentapetalae</taxon>
        <taxon>asterids</taxon>
        <taxon>campanulids</taxon>
        <taxon>Asterales</taxon>
        <taxon>Asteraceae</taxon>
        <taxon>Cichorioideae</taxon>
        <taxon>Cichorieae</taxon>
        <taxon>Cichoriinae</taxon>
        <taxon>Cichorium</taxon>
    </lineage>
</organism>
<comment type="caution">
    <text evidence="1">The sequence shown here is derived from an EMBL/GenBank/DDBJ whole genome shotgun (WGS) entry which is preliminary data.</text>
</comment>
<proteinExistence type="predicted"/>
<gene>
    <name evidence="1" type="ORF">L2E82_09188</name>
</gene>
<sequence>MAESEPPLTQHTRYSTPHESPRSRPPQASTSNHKSFELEFKNGVDWESGKAFVDALHIPSHHHHSRSIPIPHNHRLLPSIPPVNGDNAIFKAYGWHLADSRQWHWTGVHVRIHNMGRLIEPVQLIAASLHPYDDMSTRMDRFAVWSRGSLEVDCCNRKNDAIVLRVHDDLTGFWK</sequence>
<reference evidence="1 2" key="2">
    <citation type="journal article" date="2022" name="Mol. Ecol. Resour.">
        <title>The genomes of chicory, endive, great burdock and yacon provide insights into Asteraceae paleo-polyploidization history and plant inulin production.</title>
        <authorList>
            <person name="Fan W."/>
            <person name="Wang S."/>
            <person name="Wang H."/>
            <person name="Wang A."/>
            <person name="Jiang F."/>
            <person name="Liu H."/>
            <person name="Zhao H."/>
            <person name="Xu D."/>
            <person name="Zhang Y."/>
        </authorList>
    </citation>
    <scope>NUCLEOTIDE SEQUENCE [LARGE SCALE GENOMIC DNA]</scope>
    <source>
        <strain evidence="2">cv. Punajuju</strain>
        <tissue evidence="1">Leaves</tissue>
    </source>
</reference>